<evidence type="ECO:0000256" key="1">
    <source>
        <dbReference type="ARBA" id="ARBA00006007"/>
    </source>
</evidence>
<evidence type="ECO:0000313" key="3">
    <source>
        <dbReference type="Proteomes" id="UP000554520"/>
    </source>
</evidence>
<dbReference type="Pfam" id="PF03437">
    <property type="entry name" value="BtpA"/>
    <property type="match status" value="1"/>
</dbReference>
<dbReference type="Proteomes" id="UP000554520">
    <property type="component" value="Unassembled WGS sequence"/>
</dbReference>
<evidence type="ECO:0000313" key="2">
    <source>
        <dbReference type="EMBL" id="MBB3148349.1"/>
    </source>
</evidence>
<dbReference type="PANTHER" id="PTHR21381">
    <property type="entry name" value="ZGC:162297"/>
    <property type="match status" value="1"/>
</dbReference>
<comment type="caution">
    <text evidence="2">The sequence shown here is derived from an EMBL/GenBank/DDBJ whole genome shotgun (WGS) entry which is preliminary data.</text>
</comment>
<name>A0A839UIH9_9HYPH</name>
<sequence length="241" mass="25431">MEAIISRALSDADAFVAGGMDGIIIENHGDIPFLKPHEIGPEIIAAMTVITDRVARNVGVPVGINLLANGSIGSLAIAKASGAKFVRVNQWVNAYVSNEGIIEGESAKALRYRKQIDAQDVAIFADVHVKHGSHAIVGDRSIGEQAADAEFYGADVTIATGNRTGDSVPETEISAVRSGTQLPVIAGSGITAGNAGELLRKLDGAIVGSSLKFDGVWWNAVEIERVRRLVEQVRPLRDNAD</sequence>
<dbReference type="NCBIfam" id="TIGR00259">
    <property type="entry name" value="thylakoid_BtpA"/>
    <property type="match status" value="1"/>
</dbReference>
<gene>
    <name evidence="2" type="ORF">FHS21_004796</name>
</gene>
<dbReference type="PANTHER" id="PTHR21381:SF3">
    <property type="entry name" value="SGC REGION PROTEIN SGCQ-RELATED"/>
    <property type="match status" value="1"/>
</dbReference>
<dbReference type="SUPFAM" id="SSF51366">
    <property type="entry name" value="Ribulose-phoshate binding barrel"/>
    <property type="match status" value="1"/>
</dbReference>
<proteinExistence type="inferred from homology"/>
<reference evidence="2 3" key="1">
    <citation type="submission" date="2020-08" db="EMBL/GenBank/DDBJ databases">
        <title>Genomic Encyclopedia of Type Strains, Phase III (KMG-III): the genomes of soil and plant-associated and newly described type strains.</title>
        <authorList>
            <person name="Whitman W."/>
        </authorList>
    </citation>
    <scope>NUCLEOTIDE SEQUENCE [LARGE SCALE GENOMIC DNA]</scope>
    <source>
        <strain evidence="2 3">CECT 7015</strain>
    </source>
</reference>
<organism evidence="2 3">
    <name type="scientific">Phyllobacterium trifolii</name>
    <dbReference type="NCBI Taxonomy" id="300193"/>
    <lineage>
        <taxon>Bacteria</taxon>
        <taxon>Pseudomonadati</taxon>
        <taxon>Pseudomonadota</taxon>
        <taxon>Alphaproteobacteria</taxon>
        <taxon>Hyphomicrobiales</taxon>
        <taxon>Phyllobacteriaceae</taxon>
        <taxon>Phyllobacterium</taxon>
    </lineage>
</organism>
<comment type="similarity">
    <text evidence="1">Belongs to the BtpA family.</text>
</comment>
<dbReference type="EMBL" id="JACHXN010000019">
    <property type="protein sequence ID" value="MBB3148349.1"/>
    <property type="molecule type" value="Genomic_DNA"/>
</dbReference>
<accession>A0A839UIH9</accession>
<dbReference type="InterPro" id="IPR011060">
    <property type="entry name" value="RibuloseP-bd_barrel"/>
</dbReference>
<protein>
    <recommendedName>
        <fullName evidence="4">BtpA family membrane complex biogenesis protein</fullName>
    </recommendedName>
</protein>
<evidence type="ECO:0008006" key="4">
    <source>
        <dbReference type="Google" id="ProtNLM"/>
    </source>
</evidence>
<dbReference type="AlphaFoldDB" id="A0A839UIH9"/>
<keyword evidence="3" id="KW-1185">Reference proteome</keyword>
<dbReference type="PIRSF" id="PIRSF005956">
    <property type="entry name" value="BtpA"/>
    <property type="match status" value="1"/>
</dbReference>
<dbReference type="InterPro" id="IPR005137">
    <property type="entry name" value="BtpA"/>
</dbReference>